<dbReference type="RefSeq" id="WP_072660413.1">
    <property type="nucleotide sequence ID" value="NZ_BDFD01000021.1"/>
</dbReference>
<reference evidence="9 10" key="1">
    <citation type="journal article" date="2017" name="Arch. Microbiol.">
        <title>Mariprofundus micogutta sp. nov., a novel iron-oxidizing zetaproteobacterium isolated from a deep-sea hydrothermal field at the Bayonnaise knoll of the Izu-Ogasawara arc, and a description of Mariprofundales ord. nov. and Zetaproteobacteria classis nov.</title>
        <authorList>
            <person name="Makita H."/>
            <person name="Tanaka E."/>
            <person name="Mitsunobu S."/>
            <person name="Miyazaki M."/>
            <person name="Nunoura T."/>
            <person name="Uematsu K."/>
            <person name="Takaki Y."/>
            <person name="Nishi S."/>
            <person name="Shimamura S."/>
            <person name="Takai K."/>
        </authorList>
    </citation>
    <scope>NUCLEOTIDE SEQUENCE [LARGE SCALE GENOMIC DNA]</scope>
    <source>
        <strain evidence="9 10">ET2</strain>
    </source>
</reference>
<evidence type="ECO:0000256" key="4">
    <source>
        <dbReference type="ARBA" id="ARBA00023172"/>
    </source>
</evidence>
<keyword evidence="9" id="KW-0347">Helicase</keyword>
<dbReference type="GO" id="GO:0005737">
    <property type="term" value="C:cytoplasm"/>
    <property type="evidence" value="ECO:0007669"/>
    <property type="project" value="UniProtKB-SubCell"/>
</dbReference>
<dbReference type="InterPro" id="IPR013849">
    <property type="entry name" value="DNA_helicase_Holl-junc_RuvA_I"/>
</dbReference>
<accession>A0A1L8CQA2</accession>
<dbReference type="GO" id="GO:0016787">
    <property type="term" value="F:hydrolase activity"/>
    <property type="evidence" value="ECO:0007669"/>
    <property type="project" value="UniProtKB-KW"/>
</dbReference>
<keyword evidence="3 6" id="KW-0238">DNA-binding</keyword>
<dbReference type="Proteomes" id="UP000231632">
    <property type="component" value="Unassembled WGS sequence"/>
</dbReference>
<dbReference type="InterPro" id="IPR012340">
    <property type="entry name" value="NA-bd_OB-fold"/>
</dbReference>
<dbReference type="Pfam" id="PF01330">
    <property type="entry name" value="RuvA_N"/>
    <property type="match status" value="1"/>
</dbReference>
<keyword evidence="9" id="KW-0067">ATP-binding</keyword>
<feature type="region of interest" description="Domain I" evidence="6">
    <location>
        <begin position="1"/>
        <end position="64"/>
    </location>
</feature>
<dbReference type="GO" id="GO:0048476">
    <property type="term" value="C:Holliday junction resolvase complex"/>
    <property type="evidence" value="ECO:0007669"/>
    <property type="project" value="UniProtKB-UniRule"/>
</dbReference>
<feature type="region of interest" description="Domain III" evidence="6">
    <location>
        <begin position="148"/>
        <end position="187"/>
    </location>
</feature>
<keyword evidence="1 6" id="KW-0963">Cytoplasm</keyword>
<feature type="region of interest" description="Domain II" evidence="6">
    <location>
        <begin position="65"/>
        <end position="142"/>
    </location>
</feature>
<feature type="domain" description="DNA helicase Holliday junction RuvA type" evidence="7">
    <location>
        <begin position="1"/>
        <end position="62"/>
    </location>
</feature>
<dbReference type="AlphaFoldDB" id="A0A1L8CQA2"/>
<dbReference type="GO" id="GO:0009379">
    <property type="term" value="C:Holliday junction helicase complex"/>
    <property type="evidence" value="ECO:0007669"/>
    <property type="project" value="InterPro"/>
</dbReference>
<dbReference type="EMBL" id="BDFD01000021">
    <property type="protein sequence ID" value="GAV21105.1"/>
    <property type="molecule type" value="Genomic_DNA"/>
</dbReference>
<dbReference type="SUPFAM" id="SSF46929">
    <property type="entry name" value="DNA helicase RuvA subunit, C-terminal domain"/>
    <property type="match status" value="1"/>
</dbReference>
<comment type="subcellular location">
    <subcellularLocation>
        <location evidence="6">Cytoplasm</location>
    </subcellularLocation>
</comment>
<dbReference type="InterPro" id="IPR036267">
    <property type="entry name" value="RuvA_C_sf"/>
</dbReference>
<keyword evidence="9" id="KW-0547">Nucleotide-binding</keyword>
<comment type="domain">
    <text evidence="6">Has three domains with a flexible linker between the domains II and III and assumes an 'L' shape. Domain III is highly mobile and contacts RuvB.</text>
</comment>
<evidence type="ECO:0000313" key="10">
    <source>
        <dbReference type="Proteomes" id="UP000231632"/>
    </source>
</evidence>
<keyword evidence="5 6" id="KW-0234">DNA repair</keyword>
<dbReference type="GO" id="GO:0006281">
    <property type="term" value="P:DNA repair"/>
    <property type="evidence" value="ECO:0007669"/>
    <property type="project" value="UniProtKB-UniRule"/>
</dbReference>
<dbReference type="SUPFAM" id="SSF47781">
    <property type="entry name" value="RuvA domain 2-like"/>
    <property type="match status" value="1"/>
</dbReference>
<keyword evidence="2 6" id="KW-0227">DNA damage</keyword>
<dbReference type="InterPro" id="IPR010994">
    <property type="entry name" value="RuvA_2-like"/>
</dbReference>
<dbReference type="InterPro" id="IPR011114">
    <property type="entry name" value="RuvA_C"/>
</dbReference>
<dbReference type="InterPro" id="IPR000085">
    <property type="entry name" value="RuvA"/>
</dbReference>
<keyword evidence="10" id="KW-1185">Reference proteome</keyword>
<comment type="similarity">
    <text evidence="6">Belongs to the RuvA family.</text>
</comment>
<dbReference type="GO" id="GO:0006310">
    <property type="term" value="P:DNA recombination"/>
    <property type="evidence" value="ECO:0007669"/>
    <property type="project" value="UniProtKB-UniRule"/>
</dbReference>
<evidence type="ECO:0000256" key="2">
    <source>
        <dbReference type="ARBA" id="ARBA00022763"/>
    </source>
</evidence>
<dbReference type="HAMAP" id="MF_00031">
    <property type="entry name" value="DNA_HJ_migration_RuvA"/>
    <property type="match status" value="1"/>
</dbReference>
<comment type="function">
    <text evidence="6">The RuvA-RuvB-RuvC complex processes Holliday junction (HJ) DNA during genetic recombination and DNA repair, while the RuvA-RuvB complex plays an important role in the rescue of blocked DNA replication forks via replication fork reversal (RFR). RuvA specifically binds to HJ cruciform DNA, conferring on it an open structure. The RuvB hexamer acts as an ATP-dependent pump, pulling dsDNA into and through the RuvAB complex. HJ branch migration allows RuvC to scan DNA until it finds its consensus sequence, where it cleaves and resolves the cruciform DNA.</text>
</comment>
<sequence>MIGWLSGTVRELDPAGLVIVETAGIGYEVSLSLQTLCRLKQGEKAELSIHTYVREDQITLFGFTNASERALFRKLTSVSGIGARMGLNLMSGMSTEDLVRAIENADDLSIARTPGIGKKTAQRLILELQGKLNATAATGGATVTNSNDDVRSALANLGYKPAQIDNALKKVEPADFEVMFRAALKAI</sequence>
<protein>
    <recommendedName>
        <fullName evidence="6">Holliday junction branch migration complex subunit RuvA</fullName>
    </recommendedName>
</protein>
<dbReference type="Pfam" id="PF14520">
    <property type="entry name" value="HHH_5"/>
    <property type="match status" value="1"/>
</dbReference>
<evidence type="ECO:0000313" key="9">
    <source>
        <dbReference type="EMBL" id="GAV21105.1"/>
    </source>
</evidence>
<dbReference type="GO" id="GO:0005524">
    <property type="term" value="F:ATP binding"/>
    <property type="evidence" value="ECO:0007669"/>
    <property type="project" value="InterPro"/>
</dbReference>
<keyword evidence="9" id="KW-0378">Hydrolase</keyword>
<dbReference type="SUPFAM" id="SSF50249">
    <property type="entry name" value="Nucleic acid-binding proteins"/>
    <property type="match status" value="1"/>
</dbReference>
<feature type="domain" description="Holliday junction DNA helicase RuvA C-terminal" evidence="8">
    <location>
        <begin position="147"/>
        <end position="187"/>
    </location>
</feature>
<evidence type="ECO:0000256" key="3">
    <source>
        <dbReference type="ARBA" id="ARBA00023125"/>
    </source>
</evidence>
<gene>
    <name evidence="6" type="primary">ruvA</name>
    <name evidence="9" type="ORF">MMIC_P2084</name>
</gene>
<dbReference type="OrthoDB" id="5293449at2"/>
<dbReference type="NCBIfam" id="TIGR00084">
    <property type="entry name" value="ruvA"/>
    <property type="match status" value="1"/>
</dbReference>
<dbReference type="CDD" id="cd14332">
    <property type="entry name" value="UBA_RuvA_C"/>
    <property type="match status" value="1"/>
</dbReference>
<evidence type="ECO:0000256" key="5">
    <source>
        <dbReference type="ARBA" id="ARBA00023204"/>
    </source>
</evidence>
<dbReference type="GO" id="GO:0000400">
    <property type="term" value="F:four-way junction DNA binding"/>
    <property type="evidence" value="ECO:0007669"/>
    <property type="project" value="UniProtKB-UniRule"/>
</dbReference>
<dbReference type="STRING" id="1921010.MMIC_P2084"/>
<comment type="caution">
    <text evidence="6">Lacks conserved residue(s) required for the propagation of feature annotation.</text>
</comment>
<comment type="caution">
    <text evidence="9">The sequence shown here is derived from an EMBL/GenBank/DDBJ whole genome shotgun (WGS) entry which is preliminary data.</text>
</comment>
<evidence type="ECO:0000259" key="7">
    <source>
        <dbReference type="Pfam" id="PF01330"/>
    </source>
</evidence>
<dbReference type="Pfam" id="PF07499">
    <property type="entry name" value="RuvA_C"/>
    <property type="match status" value="1"/>
</dbReference>
<name>A0A1L8CQA2_9PROT</name>
<proteinExistence type="inferred from homology"/>
<dbReference type="GO" id="GO:0009378">
    <property type="term" value="F:four-way junction helicase activity"/>
    <property type="evidence" value="ECO:0007669"/>
    <property type="project" value="InterPro"/>
</dbReference>
<dbReference type="Gene3D" id="1.10.8.10">
    <property type="entry name" value="DNA helicase RuvA subunit, C-terminal domain"/>
    <property type="match status" value="1"/>
</dbReference>
<evidence type="ECO:0000256" key="6">
    <source>
        <dbReference type="HAMAP-Rule" id="MF_00031"/>
    </source>
</evidence>
<dbReference type="Gene3D" id="1.10.150.20">
    <property type="entry name" value="5' to 3' exonuclease, C-terminal subdomain"/>
    <property type="match status" value="1"/>
</dbReference>
<organism evidence="9 10">
    <name type="scientific">Mariprofundus micogutta</name>
    <dbReference type="NCBI Taxonomy" id="1921010"/>
    <lineage>
        <taxon>Bacteria</taxon>
        <taxon>Pseudomonadati</taxon>
        <taxon>Pseudomonadota</taxon>
        <taxon>Candidatius Mariprofundia</taxon>
        <taxon>Mariprofundales</taxon>
        <taxon>Mariprofundaceae</taxon>
        <taxon>Mariprofundus</taxon>
    </lineage>
</organism>
<evidence type="ECO:0000259" key="8">
    <source>
        <dbReference type="Pfam" id="PF07499"/>
    </source>
</evidence>
<dbReference type="Gene3D" id="2.40.50.140">
    <property type="entry name" value="Nucleic acid-binding proteins"/>
    <property type="match status" value="1"/>
</dbReference>
<keyword evidence="4 6" id="KW-0233">DNA recombination</keyword>
<comment type="subunit">
    <text evidence="6">Homotetramer. Forms an RuvA(8)-RuvB(12)-Holliday junction (HJ) complex. HJ DNA is sandwiched between 2 RuvA tetramers; dsDNA enters through RuvA and exits via RuvB. An RuvB hexamer assembles on each DNA strand where it exits the tetramer. Each RuvB hexamer is contacted by two RuvA subunits (via domain III) on 2 adjacent RuvB subunits; this complex drives branch migration. In the full resolvosome a probable DNA-RuvA(4)-RuvB(12)-RuvC(2) complex forms which resolves the HJ.</text>
</comment>
<evidence type="ECO:0000256" key="1">
    <source>
        <dbReference type="ARBA" id="ARBA00022490"/>
    </source>
</evidence>